<reference evidence="1 2" key="1">
    <citation type="journal article" date="2018" name="Genome Announc.">
        <title>Genome Sequence of Geothermobacter sp. HR-1 Iron Reducer from the Loihi Seamount.</title>
        <authorList>
            <person name="Smith H."/>
            <person name="Abuyen K."/>
            <person name="Tremblay J."/>
            <person name="Savalia P."/>
            <person name="Perez-Rodriguez I."/>
            <person name="Emerson D."/>
            <person name="Tully B."/>
            <person name="Amend J."/>
        </authorList>
    </citation>
    <scope>NUCLEOTIDE SEQUENCE [LARGE SCALE GENOMIC DNA]</scope>
    <source>
        <strain evidence="1 2">HR-1</strain>
    </source>
</reference>
<protein>
    <recommendedName>
        <fullName evidence="3">Sce7726 family protein</fullName>
    </recommendedName>
</protein>
<accession>A0A2K2HEC1</accession>
<name>A0A2K2HEC1_9BACT</name>
<dbReference type="InterPro" id="IPR047729">
    <property type="entry name" value="Sce7726-like"/>
</dbReference>
<dbReference type="AlphaFoldDB" id="A0A2K2HEC1"/>
<dbReference type="RefSeq" id="WP_103114106.1">
    <property type="nucleotide sequence ID" value="NZ_PPFX01000002.1"/>
</dbReference>
<dbReference type="OrthoDB" id="5020258at2"/>
<proteinExistence type="predicted"/>
<evidence type="ECO:0000313" key="1">
    <source>
        <dbReference type="EMBL" id="PNU21644.1"/>
    </source>
</evidence>
<dbReference type="Proteomes" id="UP000236340">
    <property type="component" value="Unassembled WGS sequence"/>
</dbReference>
<dbReference type="EMBL" id="PPFX01000002">
    <property type="protein sequence ID" value="PNU21644.1"/>
    <property type="molecule type" value="Genomic_DNA"/>
</dbReference>
<dbReference type="NCBIfam" id="NF033832">
    <property type="entry name" value="sce7726_fam"/>
    <property type="match status" value="1"/>
</dbReference>
<organism evidence="1 2">
    <name type="scientific">Geothermobacter hydrogeniphilus</name>
    <dbReference type="NCBI Taxonomy" id="1969733"/>
    <lineage>
        <taxon>Bacteria</taxon>
        <taxon>Pseudomonadati</taxon>
        <taxon>Thermodesulfobacteriota</taxon>
        <taxon>Desulfuromonadia</taxon>
        <taxon>Desulfuromonadales</taxon>
        <taxon>Geothermobacteraceae</taxon>
        <taxon>Geothermobacter</taxon>
    </lineage>
</organism>
<comment type="caution">
    <text evidence="1">The sequence shown here is derived from an EMBL/GenBank/DDBJ whole genome shotgun (WGS) entry which is preliminary data.</text>
</comment>
<evidence type="ECO:0008006" key="3">
    <source>
        <dbReference type="Google" id="ProtNLM"/>
    </source>
</evidence>
<gene>
    <name evidence="1" type="ORF">C2E25_01930</name>
</gene>
<evidence type="ECO:0000313" key="2">
    <source>
        <dbReference type="Proteomes" id="UP000236340"/>
    </source>
</evidence>
<sequence>MIEGMKKQKIIIMSNQGPALTRLFSATVIKELASSGWSGLGVKILKDAGLSGVFDPSTTLRSFFDTIYDALFHSYRSEYIYKNVIAQKILLGIHSLNTSFMLTEFRSALCRADVVLLNGTSTVYEIKSAYDSMGRLSRQLQAYRQLFDKVCVITAPSQVENVKQHIADDVGLLVLSDRNTLTTIQEPSSMKNSVVPSAIFDSLRRKEYEEIVRMRFGAVPDVPNTRIYQACHDLFCTLDPVDAHDSMVLVLKKRGGSKRLNEFIESVPSSLKAASLSCKLSAKEQSRFSLLLNSVIGDCLSIC</sequence>